<evidence type="ECO:0000313" key="2">
    <source>
        <dbReference type="Proteomes" id="UP000244093"/>
    </source>
</evidence>
<dbReference type="Gene3D" id="3.40.50.261">
    <property type="entry name" value="Succinyl-CoA synthetase domains"/>
    <property type="match status" value="1"/>
</dbReference>
<protein>
    <submittedName>
        <fullName evidence="1">Uncharacterized protein</fullName>
    </submittedName>
</protein>
<proteinExistence type="predicted"/>
<dbReference type="InterPro" id="IPR016102">
    <property type="entry name" value="Succinyl-CoA_synth-like"/>
</dbReference>
<comment type="caution">
    <text evidence="1">The sequence shown here is derived from an EMBL/GenBank/DDBJ whole genome shotgun (WGS) entry which is preliminary data.</text>
</comment>
<organism evidence="1 2">
    <name type="scientific">Zestosphaera tikiterensis</name>
    <dbReference type="NCBI Taxonomy" id="1973259"/>
    <lineage>
        <taxon>Archaea</taxon>
        <taxon>Thermoproteota</taxon>
        <taxon>Thermoprotei</taxon>
        <taxon>Desulfurococcales</taxon>
        <taxon>Desulfurococcaceae</taxon>
        <taxon>Zestosphaera</taxon>
    </lineage>
</organism>
<dbReference type="EMBL" id="NBVN01000002">
    <property type="protein sequence ID" value="PUA33152.1"/>
    <property type="molecule type" value="Genomic_DNA"/>
</dbReference>
<reference evidence="1 2" key="1">
    <citation type="journal article" date="2018" name="Syst. Appl. Microbiol.">
        <title>A new symbiotic nanoarchaeote (Candidatus Nanoclepta minutus) and its host (Zestosphaera tikiterensis gen. nov., sp. nov.) from a New Zealand hot spring.</title>
        <authorList>
            <person name="St John E."/>
            <person name="Liu Y."/>
            <person name="Podar M."/>
            <person name="Stott M.B."/>
            <person name="Meneghin J."/>
            <person name="Chen Z."/>
            <person name="Lagutin K."/>
            <person name="Mitchell K."/>
            <person name="Reysenbach A.L."/>
        </authorList>
    </citation>
    <scope>NUCLEOTIDE SEQUENCE [LARGE SCALE GENOMIC DNA]</scope>
    <source>
        <strain evidence="1">NZ3</strain>
    </source>
</reference>
<evidence type="ECO:0000313" key="1">
    <source>
        <dbReference type="EMBL" id="PUA33152.1"/>
    </source>
</evidence>
<accession>A0A2R7Y8H9</accession>
<sequence>MDLVASVDPEHFKIATELLMKEDSFDRLMLQGYGNFGRIPNLPFIIPKEDAIAKEIADLVKKYEKPLIVVNVFGGEFSNVKVFEENGVPVYLSIQKAAKVVKALVDYAHYLKLLKEKVRIKID</sequence>
<name>A0A2R7Y8H9_9CREN</name>
<gene>
    <name evidence="1" type="ORF">B7O98_01565</name>
</gene>
<dbReference type="Proteomes" id="UP000244093">
    <property type="component" value="Unassembled WGS sequence"/>
</dbReference>
<dbReference type="SUPFAM" id="SSF52210">
    <property type="entry name" value="Succinyl-CoA synthetase domains"/>
    <property type="match status" value="1"/>
</dbReference>
<dbReference type="AlphaFoldDB" id="A0A2R7Y8H9"/>